<dbReference type="GO" id="GO:0006351">
    <property type="term" value="P:DNA-templated transcription"/>
    <property type="evidence" value="ECO:0007669"/>
    <property type="project" value="UniProtKB-UniRule"/>
</dbReference>
<evidence type="ECO:0000256" key="12">
    <source>
        <dbReference type="ARBA" id="ARBA00023163"/>
    </source>
</evidence>
<dbReference type="KEGG" id="vg:4239225"/>
<dbReference type="SUPFAM" id="SSF161229">
    <property type="entry name" value="E6 C-terminal domain-like"/>
    <property type="match status" value="2"/>
</dbReference>
<evidence type="ECO:0000256" key="10">
    <source>
        <dbReference type="ARBA" id="ARBA00023125"/>
    </source>
</evidence>
<dbReference type="GO" id="GO:0042025">
    <property type="term" value="C:host cell nucleus"/>
    <property type="evidence" value="ECO:0007669"/>
    <property type="project" value="UniProtKB-SubCell"/>
</dbReference>
<protein>
    <recommendedName>
        <fullName evidence="16 17">Protein E6</fullName>
    </recommendedName>
</protein>
<reference evidence="18 19" key="1">
    <citation type="journal article" date="2006" name="Vet. Microbiol.">
        <title>Genetic characterization of the first chiropteran papillomavirus, isolated from a basosquamous carcinoma in an Egyptian fruit bat: the Rousettus aegyptiacus papillomavirus type 1.</title>
        <authorList>
            <person name="Rector A."/>
            <person name="Mostmans S."/>
            <person name="Van Doorslaer K."/>
            <person name="McKnight C.A."/>
            <person name="Maes R.K."/>
            <person name="Wise A.G."/>
            <person name="Kiupel M."/>
            <person name="Van Ranst M."/>
        </authorList>
    </citation>
    <scope>NUCLEOTIDE SEQUENCE [LARGE SCALE GENOMIC DNA]</scope>
</reference>
<dbReference type="InterPro" id="IPR038575">
    <property type="entry name" value="E6_sf"/>
</dbReference>
<evidence type="ECO:0000256" key="7">
    <source>
        <dbReference type="ARBA" id="ARBA00022771"/>
    </source>
</evidence>
<keyword evidence="3 16" id="KW-1048">Host nucleus</keyword>
<keyword evidence="14 16" id="KW-0899">Viral immunoevasion</keyword>
<comment type="similarity">
    <text evidence="1 16 17">Belongs to the papillomaviridae E6 protein family.</text>
</comment>
<keyword evidence="15 16" id="KW-1119">Modulation of host cell apoptosis by virus</keyword>
<keyword evidence="5 16" id="KW-1090">Inhibition of host innate immune response by virus</keyword>
<name>Q0QII1_9PAPI</name>
<organism evidence="18 19">
    <name type="scientific">Rousettus aegyptiacus papillomavirus 1</name>
    <dbReference type="NCBI Taxonomy" id="369584"/>
    <lineage>
        <taxon>Viruses</taxon>
        <taxon>Monodnaviria</taxon>
        <taxon>Shotokuvirae</taxon>
        <taxon>Cossaviricota</taxon>
        <taxon>Papovaviricetes</taxon>
        <taxon>Zurhausenvirales</taxon>
        <taxon>Papillomaviridae</taxon>
        <taxon>Firstpapillomavirinae</taxon>
        <taxon>Psipapillomavirus</taxon>
        <taxon>Psipapillomavirus 1</taxon>
    </lineage>
</organism>
<accession>Q0QII1</accession>
<keyword evidence="12 16" id="KW-0804">Transcription</keyword>
<evidence type="ECO:0000256" key="9">
    <source>
        <dbReference type="ARBA" id="ARBA00023015"/>
    </source>
</evidence>
<keyword evidence="9 16" id="KW-0805">Transcription regulation</keyword>
<dbReference type="Pfam" id="PF00518">
    <property type="entry name" value="E6"/>
    <property type="match status" value="1"/>
</dbReference>
<evidence type="ECO:0000256" key="14">
    <source>
        <dbReference type="ARBA" id="ARBA00023280"/>
    </source>
</evidence>
<dbReference type="GO" id="GO:0039502">
    <property type="term" value="P:symbiont-mediated suppression of host type I interferon-mediated signaling pathway"/>
    <property type="evidence" value="ECO:0007669"/>
    <property type="project" value="UniProtKB-UniRule"/>
</dbReference>
<dbReference type="GO" id="GO:0030430">
    <property type="term" value="C:host cell cytoplasm"/>
    <property type="evidence" value="ECO:0007669"/>
    <property type="project" value="UniProtKB-SubCell"/>
</dbReference>
<evidence type="ECO:0000256" key="2">
    <source>
        <dbReference type="ARBA" id="ARBA00022518"/>
    </source>
</evidence>
<evidence type="ECO:0000256" key="3">
    <source>
        <dbReference type="ARBA" id="ARBA00022562"/>
    </source>
</evidence>
<dbReference type="Gene3D" id="3.30.240.40">
    <property type="entry name" value="E6 early regulatory protein"/>
    <property type="match status" value="2"/>
</dbReference>
<dbReference type="GO" id="GO:0052150">
    <property type="term" value="P:symbiont-mediated perturbation of host apoptosis"/>
    <property type="evidence" value="ECO:0007669"/>
    <property type="project" value="UniProtKB-KW"/>
</dbReference>
<dbReference type="GO" id="GO:0039648">
    <property type="term" value="P:symbiont-mediated perturbation of host ubiquitin-like protein modification"/>
    <property type="evidence" value="ECO:0007669"/>
    <property type="project" value="UniProtKB-UniRule"/>
</dbReference>
<comment type="function">
    <text evidence="16">Plays a major role in the induction and maintenance of cellular transformation. E6 associates with host UBE3A/E6-AP ubiquitin-protein ligase and modulates its activity. Protects host keratinocytes from apoptosis by mediating the degradation of host BAK1. May also inhibit host immune response.</text>
</comment>
<keyword evidence="2 16" id="KW-0244">Early protein</keyword>
<feature type="zinc finger region" evidence="16">
    <location>
        <begin position="25"/>
        <end position="61"/>
    </location>
</feature>
<sequence length="143" mass="16282">MDLPETIRDLCELLEASAESIEIPCYFCKKPLDPQDKHRFSVRDLRLTYKDGKPYGSCSRCTRQAARHERETALHTVPVTLHEIELLEGVGIDRIVLRCTNCLKPLAFTEKLAYAQGGFYAIALGNQKYRAVCRYCMRPDGQA</sequence>
<evidence type="ECO:0000256" key="13">
    <source>
        <dbReference type="ARBA" id="ARBA00023200"/>
    </source>
</evidence>
<keyword evidence="7 16" id="KW-0863">Zinc-finger</keyword>
<dbReference type="GO" id="GO:0008270">
    <property type="term" value="F:zinc ion binding"/>
    <property type="evidence" value="ECO:0007669"/>
    <property type="project" value="UniProtKB-KW"/>
</dbReference>
<evidence type="ECO:0000313" key="18">
    <source>
        <dbReference type="EMBL" id="ABC95024.1"/>
    </source>
</evidence>
<keyword evidence="6 16" id="KW-0479">Metal-binding</keyword>
<keyword evidence="10 16" id="KW-0238">DNA-binding</keyword>
<evidence type="ECO:0000256" key="11">
    <source>
        <dbReference type="ARBA" id="ARBA00023159"/>
    </source>
</evidence>
<keyword evidence="13 16" id="KW-1035">Host cytoplasm</keyword>
<evidence type="ECO:0000256" key="15">
    <source>
        <dbReference type="ARBA" id="ARBA00023323"/>
    </source>
</evidence>
<dbReference type="EMBL" id="DQ366842">
    <property type="protein sequence ID" value="ABC95024.1"/>
    <property type="molecule type" value="Genomic_DNA"/>
</dbReference>
<keyword evidence="11 16" id="KW-0010">Activator</keyword>
<dbReference type="GO" id="GO:0006355">
    <property type="term" value="P:regulation of DNA-templated transcription"/>
    <property type="evidence" value="ECO:0007669"/>
    <property type="project" value="UniProtKB-UniRule"/>
</dbReference>
<evidence type="ECO:0000256" key="5">
    <source>
        <dbReference type="ARBA" id="ARBA00022632"/>
    </source>
</evidence>
<evidence type="ECO:0000256" key="16">
    <source>
        <dbReference type="HAMAP-Rule" id="MF_04006"/>
    </source>
</evidence>
<keyword evidence="8 16" id="KW-0862">Zinc</keyword>
<gene>
    <name evidence="16 18" type="primary">E6</name>
</gene>
<comment type="subunit">
    <text evidence="16">Forms homodimers. Interacts with ubiquitin-protein ligase UBE3A/E6-AP; this interaction stimulates UBE3A ubiquitin activity. Interacts with host BAK1.</text>
</comment>
<dbReference type="InterPro" id="IPR001334">
    <property type="entry name" value="E6"/>
</dbReference>
<evidence type="ECO:0000256" key="6">
    <source>
        <dbReference type="ARBA" id="ARBA00022723"/>
    </source>
</evidence>
<dbReference type="GO" id="GO:0003677">
    <property type="term" value="F:DNA binding"/>
    <property type="evidence" value="ECO:0007669"/>
    <property type="project" value="UniProtKB-UniRule"/>
</dbReference>
<evidence type="ECO:0000256" key="1">
    <source>
        <dbReference type="ARBA" id="ARBA00006346"/>
    </source>
</evidence>
<comment type="subcellular location">
    <subcellularLocation>
        <location evidence="16 17">Host cytoplasm</location>
    </subcellularLocation>
    <subcellularLocation>
        <location evidence="16 17">Host nucleus</location>
    </subcellularLocation>
</comment>
<evidence type="ECO:0000256" key="4">
    <source>
        <dbReference type="ARBA" id="ARBA00022581"/>
    </source>
</evidence>
<keyword evidence="4 16" id="KW-0945">Host-virus interaction</keyword>
<dbReference type="HAMAP" id="MF_04006">
    <property type="entry name" value="HPV_E6"/>
    <property type="match status" value="1"/>
</dbReference>
<dbReference type="GeneID" id="4239225"/>
<comment type="caution">
    <text evidence="16">Lacks conserved residue(s) required for the propagation of feature annotation.</text>
</comment>
<dbReference type="GO" id="GO:0052170">
    <property type="term" value="P:symbiont-mediated suppression of host innate immune response"/>
    <property type="evidence" value="ECO:0007669"/>
    <property type="project" value="UniProtKB-KW"/>
</dbReference>
<evidence type="ECO:0000256" key="17">
    <source>
        <dbReference type="RuleBase" id="RU363123"/>
    </source>
</evidence>
<dbReference type="Proteomes" id="UP000052098">
    <property type="component" value="Segment"/>
</dbReference>
<evidence type="ECO:0000256" key="8">
    <source>
        <dbReference type="ARBA" id="ARBA00022833"/>
    </source>
</evidence>
<dbReference type="RefSeq" id="YP_717907.1">
    <property type="nucleotide sequence ID" value="NC_008298.1"/>
</dbReference>
<proteinExistence type="inferred from homology"/>
<keyword evidence="19" id="KW-1185">Reference proteome</keyword>
<evidence type="ECO:0000313" key="19">
    <source>
        <dbReference type="Proteomes" id="UP000052098"/>
    </source>
</evidence>
<dbReference type="OrthoDB" id="27353at10239"/>